<reference evidence="6 7" key="1">
    <citation type="journal article" date="2016" name="Appl. Microbiol. Biotechnol.">
        <title>Characterization of T-DNA insertion mutants with decreased virulence in the entomopathogenic fungus Beauveria bassiana JEF-007.</title>
        <authorList>
            <person name="Kim S."/>
            <person name="Lee S.J."/>
            <person name="Nai Y.S."/>
            <person name="Yu J.S."/>
            <person name="Lee M.R."/>
            <person name="Yang Y.T."/>
            <person name="Kim J.S."/>
        </authorList>
    </citation>
    <scope>NUCLEOTIDE SEQUENCE [LARGE SCALE GENOMIC DNA]</scope>
    <source>
        <strain evidence="6 7">JEF-007</strain>
    </source>
</reference>
<dbReference type="Pfam" id="PF08659">
    <property type="entry name" value="KR"/>
    <property type="match status" value="1"/>
</dbReference>
<dbReference type="GO" id="GO:0006633">
    <property type="term" value="P:fatty acid biosynthetic process"/>
    <property type="evidence" value="ECO:0007669"/>
    <property type="project" value="TreeGrafter"/>
</dbReference>
<dbReference type="InterPro" id="IPR020806">
    <property type="entry name" value="PKS_PP-bd"/>
</dbReference>
<dbReference type="InterPro" id="IPR013968">
    <property type="entry name" value="PKS_KR"/>
</dbReference>
<dbReference type="EMBL" id="MRVG01000020">
    <property type="protein sequence ID" value="PMB63556.1"/>
    <property type="molecule type" value="Genomic_DNA"/>
</dbReference>
<dbReference type="SMART" id="SM00823">
    <property type="entry name" value="PKS_PP"/>
    <property type="match status" value="1"/>
</dbReference>
<dbReference type="PROSITE" id="PS50075">
    <property type="entry name" value="CARRIER"/>
    <property type="match status" value="1"/>
</dbReference>
<dbReference type="InterPro" id="IPR009081">
    <property type="entry name" value="PP-bd_ACP"/>
</dbReference>
<evidence type="ECO:0000313" key="7">
    <source>
        <dbReference type="Proteomes" id="UP000235728"/>
    </source>
</evidence>
<dbReference type="Pfam" id="PF00550">
    <property type="entry name" value="PP-binding"/>
    <property type="match status" value="1"/>
</dbReference>
<dbReference type="GO" id="GO:0016491">
    <property type="term" value="F:oxidoreductase activity"/>
    <property type="evidence" value="ECO:0007669"/>
    <property type="project" value="UniProtKB-KW"/>
</dbReference>
<dbReference type="Gene3D" id="3.40.50.720">
    <property type="entry name" value="NAD(P)-binding Rossmann-like Domain"/>
    <property type="match status" value="1"/>
</dbReference>
<evidence type="ECO:0000313" key="6">
    <source>
        <dbReference type="EMBL" id="PMB63556.1"/>
    </source>
</evidence>
<dbReference type="GO" id="GO:0044550">
    <property type="term" value="P:secondary metabolite biosynthetic process"/>
    <property type="evidence" value="ECO:0007669"/>
    <property type="project" value="TreeGrafter"/>
</dbReference>
<evidence type="ECO:0000256" key="4">
    <source>
        <dbReference type="SAM" id="SignalP"/>
    </source>
</evidence>
<feature type="chain" id="PRO_5014639928" evidence="4">
    <location>
        <begin position="18"/>
        <end position="448"/>
    </location>
</feature>
<dbReference type="OMA" id="HRRANGM"/>
<dbReference type="PANTHER" id="PTHR43775:SF18">
    <property type="entry name" value="ENZYME, PUTATIVE (JCVI)-RELATED"/>
    <property type="match status" value="1"/>
</dbReference>
<dbReference type="GO" id="GO:0004312">
    <property type="term" value="F:fatty acid synthase activity"/>
    <property type="evidence" value="ECO:0007669"/>
    <property type="project" value="TreeGrafter"/>
</dbReference>
<dbReference type="SUPFAM" id="SSF47336">
    <property type="entry name" value="ACP-like"/>
    <property type="match status" value="1"/>
</dbReference>
<keyword evidence="2" id="KW-0597">Phosphoprotein</keyword>
<protein>
    <submittedName>
        <fullName evidence="6">Compactin diketide synthase mokB</fullName>
    </submittedName>
</protein>
<dbReference type="InterPro" id="IPR057326">
    <property type="entry name" value="KR_dom"/>
</dbReference>
<evidence type="ECO:0000259" key="5">
    <source>
        <dbReference type="PROSITE" id="PS50075"/>
    </source>
</evidence>
<keyword evidence="3" id="KW-0560">Oxidoreductase</keyword>
<dbReference type="InterPro" id="IPR036291">
    <property type="entry name" value="NAD(P)-bd_dom_sf"/>
</dbReference>
<dbReference type="Gene3D" id="1.10.1200.10">
    <property type="entry name" value="ACP-like"/>
    <property type="match status" value="1"/>
</dbReference>
<name>A0A2N6N8H1_BEABA</name>
<dbReference type="InterPro" id="IPR050091">
    <property type="entry name" value="PKS_NRPS_Biosynth_Enz"/>
</dbReference>
<evidence type="ECO:0000256" key="2">
    <source>
        <dbReference type="ARBA" id="ARBA00022553"/>
    </source>
</evidence>
<dbReference type="Pfam" id="PF13602">
    <property type="entry name" value="ADH_zinc_N_2"/>
    <property type="match status" value="1"/>
</dbReference>
<dbReference type="SMART" id="SM00822">
    <property type="entry name" value="PKS_KR"/>
    <property type="match status" value="1"/>
</dbReference>
<dbReference type="GO" id="GO:0031177">
    <property type="term" value="F:phosphopantetheine binding"/>
    <property type="evidence" value="ECO:0007669"/>
    <property type="project" value="InterPro"/>
</dbReference>
<sequence>MVSLLTFQLSLMGQIFALYKGGHIKPIHPIKVFPFEDIPAAFAYMRGGRHLGKIVISNGPNAKIEVPVRPAPRIFSLSDNVAYLIVGGLRGLCGSLAVHMAQHGAKHIIALSRSGIDDERSQKIVKNCNSFGCSVYGAKGDVSVWEDVLRAFQDAPVPIGGVLQGAMLLRDKPYELMTVEEYHATTASKVQGTWNLHRAAEELKLDLEFFTMLSSISGVVGQKGQANYSAANVFLDAFAVYRQSLGLPANSTNLGVIEDVGYVAEQGGMLQHFDTGLWTGINEKTLHRILQYSIWQQSAQPIDKSTSEQLITGIAVPLPEDADIGRDARFSGLFITSDSNKESSGNEADKDLQAFFLLLKSGADAATLLAPCVALVNTRFTKMLRLSDPIEPAKSLSVYGLDSLSAVEFRNWFRSELGAEVSTLEITSANSLFSLCEKVITKISKPAA</sequence>
<dbReference type="InterPro" id="IPR036736">
    <property type="entry name" value="ACP-like_sf"/>
</dbReference>
<keyword evidence="4" id="KW-0732">Signal</keyword>
<evidence type="ECO:0000256" key="1">
    <source>
        <dbReference type="ARBA" id="ARBA00022450"/>
    </source>
</evidence>
<organism evidence="6 7">
    <name type="scientific">Beauveria bassiana</name>
    <name type="common">White muscardine disease fungus</name>
    <name type="synonym">Tritirachium shiotae</name>
    <dbReference type="NCBI Taxonomy" id="176275"/>
    <lineage>
        <taxon>Eukaryota</taxon>
        <taxon>Fungi</taxon>
        <taxon>Dikarya</taxon>
        <taxon>Ascomycota</taxon>
        <taxon>Pezizomycotina</taxon>
        <taxon>Sordariomycetes</taxon>
        <taxon>Hypocreomycetidae</taxon>
        <taxon>Hypocreales</taxon>
        <taxon>Cordycipitaceae</taxon>
        <taxon>Beauveria</taxon>
    </lineage>
</organism>
<dbReference type="PANTHER" id="PTHR43775">
    <property type="entry name" value="FATTY ACID SYNTHASE"/>
    <property type="match status" value="1"/>
</dbReference>
<feature type="signal peptide" evidence="4">
    <location>
        <begin position="1"/>
        <end position="17"/>
    </location>
</feature>
<dbReference type="SUPFAM" id="SSF51735">
    <property type="entry name" value="NAD(P)-binding Rossmann-fold domains"/>
    <property type="match status" value="1"/>
</dbReference>
<accession>A0A2N6N8H1</accession>
<dbReference type="AlphaFoldDB" id="A0A2N6N8H1"/>
<proteinExistence type="predicted"/>
<keyword evidence="1" id="KW-0596">Phosphopantetheine</keyword>
<evidence type="ECO:0000256" key="3">
    <source>
        <dbReference type="ARBA" id="ARBA00023002"/>
    </source>
</evidence>
<comment type="caution">
    <text evidence="6">The sequence shown here is derived from an EMBL/GenBank/DDBJ whole genome shotgun (WGS) entry which is preliminary data.</text>
</comment>
<feature type="domain" description="Carrier" evidence="5">
    <location>
        <begin position="367"/>
        <end position="443"/>
    </location>
</feature>
<dbReference type="Proteomes" id="UP000235728">
    <property type="component" value="Unassembled WGS sequence"/>
</dbReference>
<dbReference type="Gene3D" id="3.90.180.10">
    <property type="entry name" value="Medium-chain alcohol dehydrogenases, catalytic domain"/>
    <property type="match status" value="1"/>
</dbReference>
<gene>
    <name evidence="6" type="primary">mlcB_2</name>
    <name evidence="6" type="ORF">BM221_010661</name>
</gene>